<sequence length="294" mass="34181">MFQGELEHQLLQANPILEAFGNSKTVKNDNSSRFGKFIRINFDMSGYISGANIEFYLLEKSRTLRQAPDERSFHIFYQFLRGTSPAEKMNYLLEDIDKYRFLVNGNITLPNVDDAQEFQSTLKSMRIMGFAEDEITSVLRVVSATILMGNFEFTQEKKSDQAILPDDRVIQKVCHLLGLPVIELTKAFLRPRIKVGREFVNKAQNKEQAEFAVEAIAKASYERMFKWLVNRINKSLDRTRRQGASFIGILDIAGFEIFELNSFEQLCINFTNEKLQQLFNNTMFIMEQEEYQRE</sequence>
<evidence type="ECO:0000256" key="2">
    <source>
        <dbReference type="ARBA" id="ARBA00022741"/>
    </source>
</evidence>
<dbReference type="AlphaFoldDB" id="A0A3P6QCF9"/>
<dbReference type="GO" id="GO:0007015">
    <property type="term" value="P:actin filament organization"/>
    <property type="evidence" value="ECO:0007669"/>
    <property type="project" value="TreeGrafter"/>
</dbReference>
<evidence type="ECO:0000256" key="6">
    <source>
        <dbReference type="ARBA" id="ARBA00023175"/>
    </source>
</evidence>
<dbReference type="Gene3D" id="1.20.58.530">
    <property type="match status" value="1"/>
</dbReference>
<evidence type="ECO:0000256" key="7">
    <source>
        <dbReference type="ARBA" id="ARBA00023203"/>
    </source>
</evidence>
<keyword evidence="2" id="KW-0547">Nucleotide-binding</keyword>
<dbReference type="GO" id="GO:0051015">
    <property type="term" value="F:actin filament binding"/>
    <property type="evidence" value="ECO:0007669"/>
    <property type="project" value="TreeGrafter"/>
</dbReference>
<dbReference type="GO" id="GO:0005863">
    <property type="term" value="C:striated muscle myosin thick filament"/>
    <property type="evidence" value="ECO:0007669"/>
    <property type="project" value="UniProtKB-ARBA"/>
</dbReference>
<name>A0A3P6QCF9_CYLGO</name>
<evidence type="ECO:0000259" key="9">
    <source>
        <dbReference type="PROSITE" id="PS51456"/>
    </source>
</evidence>
<dbReference type="GO" id="GO:0016020">
    <property type="term" value="C:membrane"/>
    <property type="evidence" value="ECO:0007669"/>
    <property type="project" value="TreeGrafter"/>
</dbReference>
<dbReference type="InterPro" id="IPR027417">
    <property type="entry name" value="P-loop_NTPase"/>
</dbReference>
<dbReference type="InterPro" id="IPR001609">
    <property type="entry name" value="Myosin_head_motor_dom-like"/>
</dbReference>
<keyword evidence="11" id="KW-1185">Reference proteome</keyword>
<evidence type="ECO:0000313" key="11">
    <source>
        <dbReference type="Proteomes" id="UP000271889"/>
    </source>
</evidence>
<dbReference type="Gene3D" id="1.20.120.720">
    <property type="entry name" value="Myosin VI head, motor domain, U50 subdomain"/>
    <property type="match status" value="1"/>
</dbReference>
<dbReference type="SMART" id="SM00242">
    <property type="entry name" value="MYSc"/>
    <property type="match status" value="1"/>
</dbReference>
<dbReference type="SUPFAM" id="SSF52540">
    <property type="entry name" value="P-loop containing nucleoside triphosphate hydrolases"/>
    <property type="match status" value="1"/>
</dbReference>
<keyword evidence="5 8" id="KW-0518">Myosin</keyword>
<dbReference type="PRINTS" id="PR00193">
    <property type="entry name" value="MYOSINHEAVY"/>
</dbReference>
<evidence type="ECO:0000256" key="3">
    <source>
        <dbReference type="ARBA" id="ARBA00022840"/>
    </source>
</evidence>
<dbReference type="OrthoDB" id="10055605at2759"/>
<keyword evidence="3" id="KW-0067">ATP-binding</keyword>
<organism evidence="10 11">
    <name type="scientific">Cylicostephanus goldi</name>
    <name type="common">Nematode worm</name>
    <dbReference type="NCBI Taxonomy" id="71465"/>
    <lineage>
        <taxon>Eukaryota</taxon>
        <taxon>Metazoa</taxon>
        <taxon>Ecdysozoa</taxon>
        <taxon>Nematoda</taxon>
        <taxon>Chromadorea</taxon>
        <taxon>Rhabditida</taxon>
        <taxon>Rhabditina</taxon>
        <taxon>Rhabditomorpha</taxon>
        <taxon>Strongyloidea</taxon>
        <taxon>Strongylidae</taxon>
        <taxon>Cylicostephanus</taxon>
    </lineage>
</organism>
<dbReference type="PANTHER" id="PTHR13140">
    <property type="entry name" value="MYOSIN"/>
    <property type="match status" value="1"/>
</dbReference>
<keyword evidence="7 8" id="KW-0009">Actin-binding</keyword>
<dbReference type="PANTHER" id="PTHR13140:SF857">
    <property type="entry name" value="MYOSIN-11"/>
    <property type="match status" value="1"/>
</dbReference>
<dbReference type="GO" id="GO:0000146">
    <property type="term" value="F:microfilament motor activity"/>
    <property type="evidence" value="ECO:0007669"/>
    <property type="project" value="TreeGrafter"/>
</dbReference>
<dbReference type="Gene3D" id="3.40.850.10">
    <property type="entry name" value="Kinesin motor domain"/>
    <property type="match status" value="1"/>
</dbReference>
<evidence type="ECO:0000313" key="10">
    <source>
        <dbReference type="EMBL" id="VDK47562.1"/>
    </source>
</evidence>
<dbReference type="EMBL" id="UYRV01001812">
    <property type="protein sequence ID" value="VDK47562.1"/>
    <property type="molecule type" value="Genomic_DNA"/>
</dbReference>
<dbReference type="GO" id="GO:0005524">
    <property type="term" value="F:ATP binding"/>
    <property type="evidence" value="ECO:0007669"/>
    <property type="project" value="UniProtKB-KW"/>
</dbReference>
<comment type="similarity">
    <text evidence="1 8">Belongs to the TRAFAC class myosin-kinesin ATPase superfamily. Myosin family.</text>
</comment>
<dbReference type="Proteomes" id="UP000271889">
    <property type="component" value="Unassembled WGS sequence"/>
</dbReference>
<feature type="non-terminal residue" evidence="10">
    <location>
        <position position="294"/>
    </location>
</feature>
<reference evidence="10 11" key="1">
    <citation type="submission" date="2018-11" db="EMBL/GenBank/DDBJ databases">
        <authorList>
            <consortium name="Pathogen Informatics"/>
        </authorList>
    </citation>
    <scope>NUCLEOTIDE SEQUENCE [LARGE SCALE GENOMIC DNA]</scope>
</reference>
<proteinExistence type="inferred from homology"/>
<evidence type="ECO:0000256" key="8">
    <source>
        <dbReference type="PROSITE-ProRule" id="PRU00782"/>
    </source>
</evidence>
<keyword evidence="4" id="KW-0175">Coiled coil</keyword>
<keyword evidence="6" id="KW-0505">Motor protein</keyword>
<dbReference type="FunFam" id="1.10.10.820:FF:000001">
    <property type="entry name" value="Myosin heavy chain"/>
    <property type="match status" value="1"/>
</dbReference>
<gene>
    <name evidence="10" type="ORF">CGOC_LOCUS1060</name>
</gene>
<evidence type="ECO:0000256" key="5">
    <source>
        <dbReference type="ARBA" id="ARBA00023123"/>
    </source>
</evidence>
<dbReference type="InterPro" id="IPR036961">
    <property type="entry name" value="Kinesin_motor_dom_sf"/>
</dbReference>
<comment type="caution">
    <text evidence="8">Lacks conserved residue(s) required for the propagation of feature annotation.</text>
</comment>
<dbReference type="GO" id="GO:0016459">
    <property type="term" value="C:myosin complex"/>
    <property type="evidence" value="ECO:0007669"/>
    <property type="project" value="UniProtKB-KW"/>
</dbReference>
<feature type="domain" description="Myosin motor" evidence="9">
    <location>
        <begin position="1"/>
        <end position="294"/>
    </location>
</feature>
<evidence type="ECO:0000256" key="1">
    <source>
        <dbReference type="ARBA" id="ARBA00008314"/>
    </source>
</evidence>
<dbReference type="FunFam" id="1.20.120.720:FF:000001">
    <property type="entry name" value="Myosin heavy chain, muscle"/>
    <property type="match status" value="1"/>
</dbReference>
<accession>A0A3P6QCF9</accession>
<evidence type="ECO:0000256" key="4">
    <source>
        <dbReference type="ARBA" id="ARBA00023054"/>
    </source>
</evidence>
<dbReference type="Pfam" id="PF00063">
    <property type="entry name" value="Myosin_head"/>
    <property type="match status" value="1"/>
</dbReference>
<dbReference type="PROSITE" id="PS51456">
    <property type="entry name" value="MYOSIN_MOTOR"/>
    <property type="match status" value="1"/>
</dbReference>
<protein>
    <recommendedName>
        <fullName evidence="9">Myosin motor domain-containing protein</fullName>
    </recommendedName>
</protein>